<dbReference type="InterPro" id="IPR001544">
    <property type="entry name" value="Aminotrans_IV"/>
</dbReference>
<accession>A0A0H3J4P1</accession>
<gene>
    <name evidence="4" type="primary">pabC</name>
    <name evidence="4" type="ORF">CLPA_c18770</name>
    <name evidence="5" type="ORF">CP6013_01303</name>
</gene>
<evidence type="ECO:0000313" key="7">
    <source>
        <dbReference type="Proteomes" id="UP000030905"/>
    </source>
</evidence>
<dbReference type="FunFam" id="3.20.10.10:FF:000002">
    <property type="entry name" value="D-alanine aminotransferase"/>
    <property type="match status" value="1"/>
</dbReference>
<comment type="cofactor">
    <cofactor evidence="1">
        <name>pyridoxal 5'-phosphate</name>
        <dbReference type="ChEBI" id="CHEBI:597326"/>
    </cofactor>
</comment>
<keyword evidence="4" id="KW-0456">Lyase</keyword>
<evidence type="ECO:0000313" key="5">
    <source>
        <dbReference type="EMBL" id="KRU12056.1"/>
    </source>
</evidence>
<dbReference type="Proteomes" id="UP000028042">
    <property type="component" value="Unassembled WGS sequence"/>
</dbReference>
<dbReference type="PATRIC" id="fig|1262449.3.peg.1716"/>
<comment type="similarity">
    <text evidence="2">Belongs to the class-IV pyridoxal-phosphate-dependent aminotransferase family.</text>
</comment>
<dbReference type="GO" id="GO:0008696">
    <property type="term" value="F:4-amino-4-deoxychorismate lyase activity"/>
    <property type="evidence" value="ECO:0007669"/>
    <property type="project" value="UniProtKB-EC"/>
</dbReference>
<protein>
    <submittedName>
        <fullName evidence="4">Aminodeoxychorismate lyase</fullName>
        <ecNumber evidence="4">4.1.3.38</ecNumber>
    </submittedName>
</protein>
<dbReference type="GO" id="GO:0046394">
    <property type="term" value="P:carboxylic acid biosynthetic process"/>
    <property type="evidence" value="ECO:0007669"/>
    <property type="project" value="UniProtKB-ARBA"/>
</dbReference>
<dbReference type="PANTHER" id="PTHR42743:SF11">
    <property type="entry name" value="AMINODEOXYCHORISMATE LYASE"/>
    <property type="match status" value="1"/>
</dbReference>
<dbReference type="GO" id="GO:0008652">
    <property type="term" value="P:amino acid biosynthetic process"/>
    <property type="evidence" value="ECO:0007669"/>
    <property type="project" value="UniProtKB-ARBA"/>
</dbReference>
<name>A0A0H3J4P1_CLOPA</name>
<dbReference type="eggNOG" id="COG0115">
    <property type="taxonomic scope" value="Bacteria"/>
</dbReference>
<dbReference type="EC" id="4.1.3.38" evidence="4"/>
<dbReference type="Gene3D" id="3.30.470.10">
    <property type="match status" value="1"/>
</dbReference>
<dbReference type="InterPro" id="IPR043132">
    <property type="entry name" value="BCAT-like_C"/>
</dbReference>
<organism evidence="4 7">
    <name type="scientific">Clostridium pasteurianum DSM 525 = ATCC 6013</name>
    <dbReference type="NCBI Taxonomy" id="1262449"/>
    <lineage>
        <taxon>Bacteria</taxon>
        <taxon>Bacillati</taxon>
        <taxon>Bacillota</taxon>
        <taxon>Clostridia</taxon>
        <taxon>Eubacteriales</taxon>
        <taxon>Clostridiaceae</taxon>
        <taxon>Clostridium</taxon>
    </lineage>
</organism>
<dbReference type="Proteomes" id="UP000030905">
    <property type="component" value="Chromosome"/>
</dbReference>
<evidence type="ECO:0000313" key="4">
    <source>
        <dbReference type="EMBL" id="AJA51935.1"/>
    </source>
</evidence>
<keyword evidence="7" id="KW-1185">Reference proteome</keyword>
<sequence length="254" mass="29500">MLINGRLKEDIIYADNGFFFGEGLFETMRVSNNSILFLEEHLERINSGLKILGINKKMSKEYIINSAEKLKCRDGVLKLAVSEKNDIVVCRDNNYTEDMYSRGFKLKISKLRRNKYSIITYLKSLNYLDNILEHRRCKEEGYDEVLFLNLEDEITEGSISNVFFIRDKKIYTPSVDCGLLDGTIRKYILKNYSVVQGKFTKENLIEADEIFLTNSVMGIMPVCQFENIFFEEKVLTCSIMSTYSSYVKGLYQRG</sequence>
<evidence type="ECO:0000256" key="2">
    <source>
        <dbReference type="ARBA" id="ARBA00009320"/>
    </source>
</evidence>
<evidence type="ECO:0000313" key="6">
    <source>
        <dbReference type="Proteomes" id="UP000028042"/>
    </source>
</evidence>
<dbReference type="RefSeq" id="WP_003444114.1">
    <property type="nucleotide sequence ID" value="NZ_ANZB01000004.1"/>
</dbReference>
<dbReference type="KEGG" id="cpat:CLPA_c18770"/>
<keyword evidence="3" id="KW-0663">Pyridoxal phosphate</keyword>
<dbReference type="InterPro" id="IPR043131">
    <property type="entry name" value="BCAT-like_N"/>
</dbReference>
<dbReference type="KEGG" id="cpae:CPAST_c18770"/>
<dbReference type="PANTHER" id="PTHR42743">
    <property type="entry name" value="AMINO-ACID AMINOTRANSFERASE"/>
    <property type="match status" value="1"/>
</dbReference>
<dbReference type="AlphaFoldDB" id="A0A0H3J4P1"/>
<dbReference type="EMBL" id="CP009268">
    <property type="protein sequence ID" value="AJA51935.1"/>
    <property type="molecule type" value="Genomic_DNA"/>
</dbReference>
<evidence type="ECO:0000256" key="1">
    <source>
        <dbReference type="ARBA" id="ARBA00001933"/>
    </source>
</evidence>
<dbReference type="InterPro" id="IPR050571">
    <property type="entry name" value="Class-IV_PLP-Dep_Aminotrnsfr"/>
</dbReference>
<dbReference type="SUPFAM" id="SSF56752">
    <property type="entry name" value="D-aminoacid aminotransferase-like PLP-dependent enzymes"/>
    <property type="match status" value="1"/>
</dbReference>
<reference evidence="4 7" key="1">
    <citation type="journal article" date="2015" name="Genome Announc.">
        <title>Complete Genome Sequence of the Nitrogen-Fixing and Solvent-Producing Clostridium pasteurianum DSM 525.</title>
        <authorList>
            <person name="Poehlein A."/>
            <person name="Grosse-Honebrink A."/>
            <person name="Zhang Y."/>
            <person name="Minton N.P."/>
            <person name="Daniel R."/>
        </authorList>
    </citation>
    <scope>NUCLEOTIDE SEQUENCE [LARGE SCALE GENOMIC DNA]</scope>
    <source>
        <strain evidence="4">DSM 525</strain>
        <strain evidence="7">DSM 525 / ATCC 6013</strain>
    </source>
</reference>
<reference evidence="5" key="2">
    <citation type="submission" date="2015-10" db="EMBL/GenBank/DDBJ databases">
        <title>Improved Draft Genome Sequence of Clostridium pasteurianum Strain ATCC 6013 (DSM 525) Using a Hybrid Next-Generation Sequencing Approach.</title>
        <authorList>
            <person name="Pyne M.E."/>
            <person name="Utturkar S.M."/>
            <person name="Brown S.D."/>
            <person name="Moo-Young M."/>
            <person name="Chung D.A."/>
            <person name="Chou P.C."/>
        </authorList>
    </citation>
    <scope>NUCLEOTIDE SEQUENCE</scope>
    <source>
        <strain evidence="5">ATCC 6013</strain>
    </source>
</reference>
<dbReference type="CDD" id="cd00449">
    <property type="entry name" value="PLPDE_IV"/>
    <property type="match status" value="1"/>
</dbReference>
<evidence type="ECO:0000256" key="3">
    <source>
        <dbReference type="ARBA" id="ARBA00022898"/>
    </source>
</evidence>
<dbReference type="EMBL" id="JPGY02000001">
    <property type="protein sequence ID" value="KRU12056.1"/>
    <property type="molecule type" value="Genomic_DNA"/>
</dbReference>
<dbReference type="GeneID" id="93074035"/>
<dbReference type="Pfam" id="PF01063">
    <property type="entry name" value="Aminotran_4"/>
    <property type="match status" value="1"/>
</dbReference>
<proteinExistence type="inferred from homology"/>
<dbReference type="InterPro" id="IPR036038">
    <property type="entry name" value="Aminotransferase-like"/>
</dbReference>
<reference evidence="5 6" key="3">
    <citation type="journal article" name="Genome Announc.">
        <title>Improved Draft Genome Sequence of Clostridium pasteurianum Strain ATCC 6013 (DSM 525) Using a Hybrid Next-Generation Sequencing Approach.</title>
        <authorList>
            <person name="Pyne M.E."/>
            <person name="Utturkar S."/>
            <person name="Brown S.D."/>
            <person name="Moo-Young M."/>
            <person name="Chung D.A."/>
            <person name="Chou C.P."/>
        </authorList>
    </citation>
    <scope>NUCLEOTIDE SEQUENCE [LARGE SCALE GENOMIC DNA]</scope>
    <source>
        <strain evidence="5 6">ATCC 6013</strain>
    </source>
</reference>
<dbReference type="Gene3D" id="3.20.10.10">
    <property type="entry name" value="D-amino Acid Aminotransferase, subunit A, domain 2"/>
    <property type="match status" value="1"/>
</dbReference>
<dbReference type="GO" id="GO:0005829">
    <property type="term" value="C:cytosol"/>
    <property type="evidence" value="ECO:0007669"/>
    <property type="project" value="TreeGrafter"/>
</dbReference>